<comment type="caution">
    <text evidence="1">The sequence shown here is derived from an EMBL/GenBank/DDBJ whole genome shotgun (WGS) entry which is preliminary data.</text>
</comment>
<evidence type="ECO:0000313" key="2">
    <source>
        <dbReference type="Proteomes" id="UP001055091"/>
    </source>
</evidence>
<dbReference type="EMBL" id="BQNJ01000002">
    <property type="protein sequence ID" value="GKH03129.1"/>
    <property type="molecule type" value="Genomic_DNA"/>
</dbReference>
<sequence>MKIKNITYPTVLEKIPDLFNDNIDVFVETEDGMHFTMTICTPMFYLHYMEKENLNFIPASPPDIIVKELTHNNIKEALESFCEDDGYWMKLYFLSGASEGIFSKDKLDEMIQNIEK</sequence>
<evidence type="ECO:0000313" key="1">
    <source>
        <dbReference type="EMBL" id="GKH03129.1"/>
    </source>
</evidence>
<dbReference type="GeneID" id="93149352"/>
<organism evidence="1 2">
    <name type="scientific">Hungatella hathewayi</name>
    <dbReference type="NCBI Taxonomy" id="154046"/>
    <lineage>
        <taxon>Bacteria</taxon>
        <taxon>Bacillati</taxon>
        <taxon>Bacillota</taxon>
        <taxon>Clostridia</taxon>
        <taxon>Lachnospirales</taxon>
        <taxon>Lachnospiraceae</taxon>
        <taxon>Hungatella</taxon>
    </lineage>
</organism>
<dbReference type="Proteomes" id="UP001055091">
    <property type="component" value="Unassembled WGS sequence"/>
</dbReference>
<gene>
    <name evidence="1" type="ORF">CE91St55_51100</name>
</gene>
<protein>
    <submittedName>
        <fullName evidence="1">Uncharacterized protein</fullName>
    </submittedName>
</protein>
<proteinExistence type="predicted"/>
<accession>A0A413WUK3</accession>
<dbReference type="AlphaFoldDB" id="A0A413WUK3"/>
<reference evidence="1" key="1">
    <citation type="submission" date="2022-01" db="EMBL/GenBank/DDBJ databases">
        <title>Novel bile acid biosynthetic pathways are enriched in the microbiome of centenarians.</title>
        <authorList>
            <person name="Sato Y."/>
            <person name="Atarashi K."/>
            <person name="Plichta R.D."/>
            <person name="Arai Y."/>
            <person name="Sasajima S."/>
            <person name="Kearney M.S."/>
            <person name="Suda W."/>
            <person name="Takeshita K."/>
            <person name="Sasaki T."/>
            <person name="Okamoto S."/>
            <person name="Skelly N.A."/>
            <person name="Okamura Y."/>
            <person name="Vlamakis H."/>
            <person name="Li Y."/>
            <person name="Tanoue T."/>
            <person name="Takei H."/>
            <person name="Nittono H."/>
            <person name="Narushima S."/>
            <person name="Irie J."/>
            <person name="Itoh H."/>
            <person name="Moriya K."/>
            <person name="Sugiura Y."/>
            <person name="Suematsu M."/>
            <person name="Moritoki N."/>
            <person name="Shibata S."/>
            <person name="Littman R.D."/>
            <person name="Fischbach A.M."/>
            <person name="Uwamino Y."/>
            <person name="Inoue T."/>
            <person name="Honda A."/>
            <person name="Hattori M."/>
            <person name="Murai T."/>
            <person name="Xavier J.R."/>
            <person name="Hirose N."/>
            <person name="Honda K."/>
        </authorList>
    </citation>
    <scope>NUCLEOTIDE SEQUENCE</scope>
    <source>
        <strain evidence="1">CE91-St55</strain>
    </source>
</reference>
<name>A0A413WUK3_9FIRM</name>
<dbReference type="RefSeq" id="WP_006776699.1">
    <property type="nucleotide sequence ID" value="NZ_BQNJ01000002.1"/>
</dbReference>